<dbReference type="RefSeq" id="WP_407593373.1">
    <property type="nucleotide sequence ID" value="NZ_JBHDIY010000002.1"/>
</dbReference>
<dbReference type="InterPro" id="IPR036890">
    <property type="entry name" value="HATPase_C_sf"/>
</dbReference>
<gene>
    <name evidence="8" type="ORF">ACERZ8_17215</name>
</gene>
<evidence type="ECO:0000313" key="9">
    <source>
        <dbReference type="Proteomes" id="UP001627408"/>
    </source>
</evidence>
<dbReference type="InterPro" id="IPR003661">
    <property type="entry name" value="HisK_dim/P_dom"/>
</dbReference>
<keyword evidence="6" id="KW-1133">Transmembrane helix</keyword>
<dbReference type="SUPFAM" id="SSF55874">
    <property type="entry name" value="ATPase domain of HSP90 chaperone/DNA topoisomerase II/histidine kinase"/>
    <property type="match status" value="1"/>
</dbReference>
<dbReference type="InterPro" id="IPR003594">
    <property type="entry name" value="HATPase_dom"/>
</dbReference>
<dbReference type="PRINTS" id="PR00344">
    <property type="entry name" value="BCTRLSENSOR"/>
</dbReference>
<feature type="domain" description="Histidine kinase" evidence="7">
    <location>
        <begin position="256"/>
        <end position="485"/>
    </location>
</feature>
<dbReference type="PANTHER" id="PTHR43047">
    <property type="entry name" value="TWO-COMPONENT HISTIDINE PROTEIN KINASE"/>
    <property type="match status" value="1"/>
</dbReference>
<keyword evidence="3" id="KW-0597">Phosphoprotein</keyword>
<evidence type="ECO:0000313" key="8">
    <source>
        <dbReference type="EMBL" id="MFL4471531.1"/>
    </source>
</evidence>
<dbReference type="Pfam" id="PF00512">
    <property type="entry name" value="HisKA"/>
    <property type="match status" value="1"/>
</dbReference>
<dbReference type="InterPro" id="IPR033414">
    <property type="entry name" value="Sensor_dom"/>
</dbReference>
<sequence length="492" mass="55008">MISRLLRNRLGVRLVVISLLIGSVLSVFSTGVQLLASYQSQKDDATEVLDQIDQALTETLEFALWTLDFEQIDVILDGIAANEAVSYLDLTSVTGDRWQRGTPVEEPVSQIYDLVHDRPGSAQQLLGTLRVHLSLDAVVSRVWEQFWITLITNLAKAYIAALALLYVAHVLITRHLRNIATYVADTDVHDGTADLKLERPSRQYQDDLDSIVLAIRNFENRAREAFGLLQREVQDRIKSESEAREALSVRSSFIGTMSHEVRTPLNAILGFLHLIETNEDVPEKQRHYAHVATKAAQQLHHQLTNVLEVSRLDSNAVTIIRRATDLRRLAEQWRDTTEATVHFHQKAIKVTLDLDPDLDEAYNLDGPRLTQIVTNLTDNAAKFTASGEIRISVRCVPQSRDGEDTHGLEICVADTGEGIEKYQVQNVFERFTQSDAGLKRAHGGSGLGLTISREMSELMGAELTLDAKERDGFSTRFLITLGCNVRLGAHDD</sequence>
<protein>
    <recommendedName>
        <fullName evidence="2">histidine kinase</fullName>
        <ecNumber evidence="2">2.7.13.3</ecNumber>
    </recommendedName>
</protein>
<evidence type="ECO:0000256" key="1">
    <source>
        <dbReference type="ARBA" id="ARBA00000085"/>
    </source>
</evidence>
<dbReference type="Proteomes" id="UP001627408">
    <property type="component" value="Unassembled WGS sequence"/>
</dbReference>
<dbReference type="SUPFAM" id="SSF47384">
    <property type="entry name" value="Homodimeric domain of signal transducing histidine kinase"/>
    <property type="match status" value="1"/>
</dbReference>
<dbReference type="Pfam" id="PF02518">
    <property type="entry name" value="HATPase_c"/>
    <property type="match status" value="1"/>
</dbReference>
<evidence type="ECO:0000259" key="7">
    <source>
        <dbReference type="PROSITE" id="PS50109"/>
    </source>
</evidence>
<keyword evidence="6" id="KW-0812">Transmembrane</keyword>
<keyword evidence="8" id="KW-0547">Nucleotide-binding</keyword>
<dbReference type="Gene3D" id="1.10.287.130">
    <property type="match status" value="1"/>
</dbReference>
<evidence type="ECO:0000256" key="2">
    <source>
        <dbReference type="ARBA" id="ARBA00012438"/>
    </source>
</evidence>
<dbReference type="PANTHER" id="PTHR43047:SF72">
    <property type="entry name" value="OSMOSENSING HISTIDINE PROTEIN KINASE SLN1"/>
    <property type="match status" value="1"/>
</dbReference>
<evidence type="ECO:0000256" key="4">
    <source>
        <dbReference type="ARBA" id="ARBA00022679"/>
    </source>
</evidence>
<feature type="transmembrane region" description="Helical" evidence="6">
    <location>
        <begin position="146"/>
        <end position="168"/>
    </location>
</feature>
<keyword evidence="8" id="KW-0067">ATP-binding</keyword>
<keyword evidence="9" id="KW-1185">Reference proteome</keyword>
<keyword evidence="6" id="KW-0472">Membrane</keyword>
<evidence type="ECO:0000256" key="3">
    <source>
        <dbReference type="ARBA" id="ARBA00022553"/>
    </source>
</evidence>
<dbReference type="CDD" id="cd00082">
    <property type="entry name" value="HisKA"/>
    <property type="match status" value="1"/>
</dbReference>
<dbReference type="EMBL" id="JBHDIY010000002">
    <property type="protein sequence ID" value="MFL4471531.1"/>
    <property type="molecule type" value="Genomic_DNA"/>
</dbReference>
<dbReference type="InterPro" id="IPR005467">
    <property type="entry name" value="His_kinase_dom"/>
</dbReference>
<dbReference type="Gene3D" id="3.30.565.10">
    <property type="entry name" value="Histidine kinase-like ATPase, C-terminal domain"/>
    <property type="match status" value="1"/>
</dbReference>
<dbReference type="GO" id="GO:0005524">
    <property type="term" value="F:ATP binding"/>
    <property type="evidence" value="ECO:0007669"/>
    <property type="project" value="UniProtKB-KW"/>
</dbReference>
<comment type="caution">
    <text evidence="8">The sequence shown here is derived from an EMBL/GenBank/DDBJ whole genome shotgun (WGS) entry which is preliminary data.</text>
</comment>
<keyword evidence="5" id="KW-0418">Kinase</keyword>
<keyword evidence="4" id="KW-0808">Transferase</keyword>
<dbReference type="PROSITE" id="PS50109">
    <property type="entry name" value="HIS_KIN"/>
    <property type="match status" value="1"/>
</dbReference>
<organism evidence="8 9">
    <name type="scientific">Tateyamaria armeniaca</name>
    <dbReference type="NCBI Taxonomy" id="2518930"/>
    <lineage>
        <taxon>Bacteria</taxon>
        <taxon>Pseudomonadati</taxon>
        <taxon>Pseudomonadota</taxon>
        <taxon>Alphaproteobacteria</taxon>
        <taxon>Rhodobacterales</taxon>
        <taxon>Roseobacteraceae</taxon>
        <taxon>Tateyamaria</taxon>
    </lineage>
</organism>
<dbReference type="SMART" id="SM00388">
    <property type="entry name" value="HisKA"/>
    <property type="match status" value="1"/>
</dbReference>
<dbReference type="EC" id="2.7.13.3" evidence="2"/>
<reference evidence="8 9" key="1">
    <citation type="submission" date="2024-08" db="EMBL/GenBank/DDBJ databases">
        <title>Tateyamaria sp. nov., isolated from marine algae.</title>
        <authorList>
            <person name="Choi B.J."/>
            <person name="Kim J.M."/>
            <person name="Lee J.K."/>
            <person name="Choi D.G."/>
            <person name="Bayburt H."/>
            <person name="Baek J.H."/>
            <person name="Han D.M."/>
            <person name="Jeon C.O."/>
        </authorList>
    </citation>
    <scope>NUCLEOTIDE SEQUENCE [LARGE SCALE GENOMIC DNA]</scope>
    <source>
        <strain evidence="8 9">KMU-156</strain>
    </source>
</reference>
<dbReference type="SMART" id="SM00387">
    <property type="entry name" value="HATPase_c"/>
    <property type="match status" value="1"/>
</dbReference>
<evidence type="ECO:0000256" key="5">
    <source>
        <dbReference type="ARBA" id="ARBA00022777"/>
    </source>
</evidence>
<comment type="catalytic activity">
    <reaction evidence="1">
        <text>ATP + protein L-histidine = ADP + protein N-phospho-L-histidine.</text>
        <dbReference type="EC" id="2.7.13.3"/>
    </reaction>
</comment>
<evidence type="ECO:0000256" key="6">
    <source>
        <dbReference type="SAM" id="Phobius"/>
    </source>
</evidence>
<dbReference type="InterPro" id="IPR004358">
    <property type="entry name" value="Sig_transdc_His_kin-like_C"/>
</dbReference>
<dbReference type="InterPro" id="IPR036097">
    <property type="entry name" value="HisK_dim/P_sf"/>
</dbReference>
<accession>A0ABW8UWV1</accession>
<proteinExistence type="predicted"/>
<dbReference type="Pfam" id="PF17149">
    <property type="entry name" value="CHASE5"/>
    <property type="match status" value="1"/>
</dbReference>
<name>A0ABW8UWV1_9RHOB</name>
<feature type="transmembrane region" description="Helical" evidence="6">
    <location>
        <begin position="12"/>
        <end position="36"/>
    </location>
</feature>